<dbReference type="Gene3D" id="1.10.565.10">
    <property type="entry name" value="Retinoid X Receptor"/>
    <property type="match status" value="1"/>
</dbReference>
<evidence type="ECO:0000256" key="1">
    <source>
        <dbReference type="ARBA" id="ARBA00022723"/>
    </source>
</evidence>
<dbReference type="Pfam" id="PF00104">
    <property type="entry name" value="Hormone_recep"/>
    <property type="match status" value="1"/>
</dbReference>
<dbReference type="PANTHER" id="PTHR46011:SF6">
    <property type="entry name" value="HIGH ZINC ACTIVATED NUCLEAR RECEPTOR PROTEIN"/>
    <property type="match status" value="1"/>
</dbReference>
<evidence type="ECO:0000256" key="7">
    <source>
        <dbReference type="ARBA" id="ARBA00023170"/>
    </source>
</evidence>
<accession>A0A8R1UJK3</accession>
<dbReference type="InterPro" id="IPR013088">
    <property type="entry name" value="Znf_NHR/GATA"/>
</dbReference>
<dbReference type="GO" id="GO:0003700">
    <property type="term" value="F:DNA-binding transcription factor activity"/>
    <property type="evidence" value="ECO:0000318"/>
    <property type="project" value="GO_Central"/>
</dbReference>
<dbReference type="InterPro" id="IPR001628">
    <property type="entry name" value="Znf_hrmn_rcpt"/>
</dbReference>
<evidence type="ECO:0000256" key="3">
    <source>
        <dbReference type="ARBA" id="ARBA00022833"/>
    </source>
</evidence>
<dbReference type="SUPFAM" id="SSF48508">
    <property type="entry name" value="Nuclear receptor ligand-binding domain"/>
    <property type="match status" value="1"/>
</dbReference>
<feature type="domain" description="Nuclear receptor" evidence="10">
    <location>
        <begin position="29"/>
        <end position="110"/>
    </location>
</feature>
<dbReference type="GO" id="GO:0043565">
    <property type="term" value="F:sequence-specific DNA binding"/>
    <property type="evidence" value="ECO:0007669"/>
    <property type="project" value="InterPro"/>
</dbReference>
<dbReference type="InterPro" id="IPR035500">
    <property type="entry name" value="NHR-like_dom_sf"/>
</dbReference>
<keyword evidence="8" id="KW-0539">Nucleus</keyword>
<dbReference type="SUPFAM" id="SSF57716">
    <property type="entry name" value="Glucocorticoid receptor-like (DNA-binding domain)"/>
    <property type="match status" value="1"/>
</dbReference>
<evidence type="ECO:0000313" key="12">
    <source>
        <dbReference type="Proteomes" id="UP000005239"/>
    </source>
</evidence>
<keyword evidence="7" id="KW-0675">Receptor</keyword>
<reference evidence="11" key="2">
    <citation type="submission" date="2022-06" db="UniProtKB">
        <authorList>
            <consortium name="EnsemblMetazoa"/>
        </authorList>
    </citation>
    <scope>IDENTIFICATION</scope>
    <source>
        <strain evidence="11">PS312</strain>
    </source>
</reference>
<evidence type="ECO:0000256" key="8">
    <source>
        <dbReference type="ARBA" id="ARBA00023242"/>
    </source>
</evidence>
<keyword evidence="5" id="KW-0238">DNA-binding</keyword>
<protein>
    <recommendedName>
        <fullName evidence="10">Nuclear receptor domain-containing protein</fullName>
    </recommendedName>
</protein>
<sequence length="401" mass="45699">MNILGRCTTNVPVLNYLFSTILVNMKLMKVDCLVCGKPTSATHMGMDACRACTVFYKRNHRKRDKLKCGYGKRVCMDDTRSNVFNCRKCRIARFEMVMRSGGIDTSPSSSPPLLLENNNNNNNNDNNNNRSAKSSSNGPLILEKIRANHQALSSFRRTSELTLRGIEIDPADASDEQYELIPSSYRLMNEGMKVLVVGLFEFASSTFAEFRTLQNAEKWLLIRNYHRCFFCMDAALRSLRRFGKRFDNLYGSYTTKISLDTIDDFFADCPDPSTVPAAAKAFRSRWHANVPKLRALIRKVNPTDDEFLAIIGLAFWSFEGLQTSDNLEELGVRYRAEFTTALSDHYRATIGVEKGAIRIGVLLCMQQLFKIAEMELKSDYEIYHIMGAFDDETLTYRLQVL</sequence>
<dbReference type="Pfam" id="PF00105">
    <property type="entry name" value="zf-C4"/>
    <property type="match status" value="1"/>
</dbReference>
<name>A0A8R1UJK3_PRIPA</name>
<evidence type="ECO:0000256" key="6">
    <source>
        <dbReference type="ARBA" id="ARBA00023163"/>
    </source>
</evidence>
<evidence type="ECO:0000313" key="11">
    <source>
        <dbReference type="EnsemblMetazoa" id="PPA29699.1"/>
    </source>
</evidence>
<keyword evidence="2" id="KW-0863">Zinc-finger</keyword>
<dbReference type="SMART" id="SM00430">
    <property type="entry name" value="HOLI"/>
    <property type="match status" value="1"/>
</dbReference>
<feature type="region of interest" description="Disordered" evidence="9">
    <location>
        <begin position="102"/>
        <end position="136"/>
    </location>
</feature>
<dbReference type="Proteomes" id="UP000005239">
    <property type="component" value="Unassembled WGS sequence"/>
</dbReference>
<keyword evidence="1" id="KW-0479">Metal-binding</keyword>
<dbReference type="GO" id="GO:0008270">
    <property type="term" value="F:zinc ion binding"/>
    <property type="evidence" value="ECO:0007669"/>
    <property type="project" value="UniProtKB-KW"/>
</dbReference>
<keyword evidence="12" id="KW-1185">Reference proteome</keyword>
<dbReference type="InterPro" id="IPR000536">
    <property type="entry name" value="Nucl_hrmn_rcpt_lig-bd"/>
</dbReference>
<dbReference type="Gene3D" id="3.30.50.10">
    <property type="entry name" value="Erythroid Transcription Factor GATA-1, subunit A"/>
    <property type="match status" value="1"/>
</dbReference>
<evidence type="ECO:0000256" key="2">
    <source>
        <dbReference type="ARBA" id="ARBA00022771"/>
    </source>
</evidence>
<reference evidence="12" key="1">
    <citation type="journal article" date="2008" name="Nat. Genet.">
        <title>The Pristionchus pacificus genome provides a unique perspective on nematode lifestyle and parasitism.</title>
        <authorList>
            <person name="Dieterich C."/>
            <person name="Clifton S.W."/>
            <person name="Schuster L.N."/>
            <person name="Chinwalla A."/>
            <person name="Delehaunty K."/>
            <person name="Dinkelacker I."/>
            <person name="Fulton L."/>
            <person name="Fulton R."/>
            <person name="Godfrey J."/>
            <person name="Minx P."/>
            <person name="Mitreva M."/>
            <person name="Roeseler W."/>
            <person name="Tian H."/>
            <person name="Witte H."/>
            <person name="Yang S.P."/>
            <person name="Wilson R.K."/>
            <person name="Sommer R.J."/>
        </authorList>
    </citation>
    <scope>NUCLEOTIDE SEQUENCE [LARGE SCALE GENOMIC DNA]</scope>
    <source>
        <strain evidence="12">PS312</strain>
    </source>
</reference>
<evidence type="ECO:0000259" key="10">
    <source>
        <dbReference type="PROSITE" id="PS51030"/>
    </source>
</evidence>
<proteinExistence type="predicted"/>
<keyword evidence="4" id="KW-0805">Transcription regulation</keyword>
<dbReference type="PROSITE" id="PS51030">
    <property type="entry name" value="NUCLEAR_REC_DBD_2"/>
    <property type="match status" value="1"/>
</dbReference>
<feature type="compositionally biased region" description="Low complexity" evidence="9">
    <location>
        <begin position="106"/>
        <end position="136"/>
    </location>
</feature>
<dbReference type="SMART" id="SM00399">
    <property type="entry name" value="ZnF_C4"/>
    <property type="match status" value="1"/>
</dbReference>
<dbReference type="PANTHER" id="PTHR46011">
    <property type="entry name" value="NUCLEAR HORMONE RECEPTOR FAMILY MEMBER NHR-86-RELATED"/>
    <property type="match status" value="1"/>
</dbReference>
<dbReference type="GO" id="GO:0005634">
    <property type="term" value="C:nucleus"/>
    <property type="evidence" value="ECO:0000318"/>
    <property type="project" value="GO_Central"/>
</dbReference>
<evidence type="ECO:0000256" key="4">
    <source>
        <dbReference type="ARBA" id="ARBA00023015"/>
    </source>
</evidence>
<evidence type="ECO:0000256" key="9">
    <source>
        <dbReference type="SAM" id="MobiDB-lite"/>
    </source>
</evidence>
<keyword evidence="3" id="KW-0862">Zinc</keyword>
<dbReference type="EnsemblMetazoa" id="PPA29699.1">
    <property type="protein sequence ID" value="PPA29699.1"/>
    <property type="gene ID" value="WBGene00202568"/>
</dbReference>
<organism evidence="11 12">
    <name type="scientific">Pristionchus pacificus</name>
    <name type="common">Parasitic nematode worm</name>
    <dbReference type="NCBI Taxonomy" id="54126"/>
    <lineage>
        <taxon>Eukaryota</taxon>
        <taxon>Metazoa</taxon>
        <taxon>Ecdysozoa</taxon>
        <taxon>Nematoda</taxon>
        <taxon>Chromadorea</taxon>
        <taxon>Rhabditida</taxon>
        <taxon>Rhabditina</taxon>
        <taxon>Diplogasteromorpha</taxon>
        <taxon>Diplogasteroidea</taxon>
        <taxon>Neodiplogasteridae</taxon>
        <taxon>Pristionchus</taxon>
    </lineage>
</organism>
<dbReference type="AlphaFoldDB" id="A0A8R1UJK3"/>
<evidence type="ECO:0000256" key="5">
    <source>
        <dbReference type="ARBA" id="ARBA00023125"/>
    </source>
</evidence>
<gene>
    <name evidence="11" type="primary">WBGene00202568</name>
</gene>
<keyword evidence="6" id="KW-0804">Transcription</keyword>